<name>E0NUV5_9BACT</name>
<keyword evidence="1" id="KW-0812">Transmembrane</keyword>
<dbReference type="Proteomes" id="UP000004394">
    <property type="component" value="Unassembled WGS sequence"/>
</dbReference>
<keyword evidence="3" id="KW-1185">Reference proteome</keyword>
<proteinExistence type="predicted"/>
<dbReference type="HOGENOM" id="CLU_3010469_0_0_10"/>
<feature type="transmembrane region" description="Helical" evidence="1">
    <location>
        <begin position="34"/>
        <end position="51"/>
    </location>
</feature>
<dbReference type="EMBL" id="AEEI01000054">
    <property type="protein sequence ID" value="EFM01110.1"/>
    <property type="molecule type" value="Genomic_DNA"/>
</dbReference>
<dbReference type="BioCyc" id="PMAR862515-HMP:GMOO-1988-MONOMER"/>
<accession>E0NUV5</accession>
<keyword evidence="1" id="KW-1133">Transmembrane helix</keyword>
<protein>
    <submittedName>
        <fullName evidence="2">Uncharacterized protein</fullName>
    </submittedName>
</protein>
<sequence length="56" mass="6522">MQRYEINTEEGDGFRKKYEINRDAATCSDGNTPFFLLVHSSTTIFFIIFLLKTTLK</sequence>
<evidence type="ECO:0000313" key="3">
    <source>
        <dbReference type="Proteomes" id="UP000004394"/>
    </source>
</evidence>
<organism evidence="2 3">
    <name type="scientific">Hoylesella marshii DSM 16973 = JCM 13450</name>
    <dbReference type="NCBI Taxonomy" id="862515"/>
    <lineage>
        <taxon>Bacteria</taxon>
        <taxon>Pseudomonadati</taxon>
        <taxon>Bacteroidota</taxon>
        <taxon>Bacteroidia</taxon>
        <taxon>Bacteroidales</taxon>
        <taxon>Prevotellaceae</taxon>
        <taxon>Hoylesella</taxon>
    </lineage>
</organism>
<evidence type="ECO:0000313" key="2">
    <source>
        <dbReference type="EMBL" id="EFM01110.1"/>
    </source>
</evidence>
<dbReference type="AlphaFoldDB" id="E0NUV5"/>
<gene>
    <name evidence="2" type="ORF">HMPREF0658_1960</name>
</gene>
<comment type="caution">
    <text evidence="2">The sequence shown here is derived from an EMBL/GenBank/DDBJ whole genome shotgun (WGS) entry which is preliminary data.</text>
</comment>
<dbReference type="STRING" id="862515.HMPREF0658_1960"/>
<evidence type="ECO:0000256" key="1">
    <source>
        <dbReference type="SAM" id="Phobius"/>
    </source>
</evidence>
<keyword evidence="1" id="KW-0472">Membrane</keyword>
<reference evidence="2" key="1">
    <citation type="submission" date="2010-07" db="EMBL/GenBank/DDBJ databases">
        <authorList>
            <person name="Muzny D."/>
            <person name="Qin X."/>
            <person name="Deng J."/>
            <person name="Jiang H."/>
            <person name="Liu Y."/>
            <person name="Qu J."/>
            <person name="Song X.-Z."/>
            <person name="Zhang L."/>
            <person name="Thornton R."/>
            <person name="Coyle M."/>
            <person name="Francisco L."/>
            <person name="Jackson L."/>
            <person name="Javaid M."/>
            <person name="Korchina V."/>
            <person name="Kovar C."/>
            <person name="Mata R."/>
            <person name="Mathew T."/>
            <person name="Ngo R."/>
            <person name="Nguyen L."/>
            <person name="Nguyen N."/>
            <person name="Okwuonu G."/>
            <person name="Ongeri F."/>
            <person name="Pham C."/>
            <person name="Simmons D."/>
            <person name="Wilczek-Boney K."/>
            <person name="Hale W."/>
            <person name="Jakkamsetti A."/>
            <person name="Pham P."/>
            <person name="Ruth R."/>
            <person name="San Lucas F."/>
            <person name="Warren J."/>
            <person name="Zhang J."/>
            <person name="Zhao Z."/>
            <person name="Zhou C."/>
            <person name="Zhu D."/>
            <person name="Lee S."/>
            <person name="Bess C."/>
            <person name="Blankenburg K."/>
            <person name="Forbes L."/>
            <person name="Fu Q."/>
            <person name="Gubbala S."/>
            <person name="Hirani K."/>
            <person name="Jayaseelan J.C."/>
            <person name="Lara F."/>
            <person name="Munidasa M."/>
            <person name="Palculict T."/>
            <person name="Patil S."/>
            <person name="Pu L.-L."/>
            <person name="Saada N."/>
            <person name="Tang L."/>
            <person name="Weissenberger G."/>
            <person name="Zhu Y."/>
            <person name="Hemphill L."/>
            <person name="Shang Y."/>
            <person name="Youmans B."/>
            <person name="Ayvaz T."/>
            <person name="Ross M."/>
            <person name="Santibanez J."/>
            <person name="Aqrawi P."/>
            <person name="Gross S."/>
            <person name="Joshi V."/>
            <person name="Fowler G."/>
            <person name="Nazareth L."/>
            <person name="Reid J."/>
            <person name="Worley K."/>
            <person name="Petrosino J."/>
            <person name="Highlander S."/>
            <person name="Gibbs R."/>
        </authorList>
    </citation>
    <scope>NUCLEOTIDE SEQUENCE [LARGE SCALE GENOMIC DNA]</scope>
    <source>
        <strain evidence="2">DSM 16973</strain>
    </source>
</reference>